<name>A0A7Z8KP57_9EURY</name>
<sequence>MPDMKDTLKQFIDSRLQEATRAQAIYPNNVYVASGLIKQLKSDKLHDLSESSSRDSDFKDIDISRCHHIKTPAKKDFLW</sequence>
<evidence type="ECO:0000313" key="1">
    <source>
        <dbReference type="EMBL" id="TQD24956.1"/>
    </source>
</evidence>
<dbReference type="Proteomes" id="UP000319335">
    <property type="component" value="Unassembled WGS sequence"/>
</dbReference>
<accession>A0A7Z8KP57</accession>
<comment type="caution">
    <text evidence="1">The sequence shown here is derived from an EMBL/GenBank/DDBJ whole genome shotgun (WGS) entry which is preliminary data.</text>
</comment>
<reference evidence="1 2" key="1">
    <citation type="submission" date="2019-06" db="EMBL/GenBank/DDBJ databases">
        <title>Draft genome sequence of Methanolobus vulcani B1d.</title>
        <authorList>
            <person name="Creighbaum A.J."/>
            <person name="Ticak T."/>
            <person name="Hariraju D."/>
            <person name="Arivett B.A."/>
            <person name="Ferguson D.J.Jr."/>
        </authorList>
    </citation>
    <scope>NUCLEOTIDE SEQUENCE [LARGE SCALE GENOMIC DNA]</scope>
    <source>
        <strain evidence="1 2">B1d</strain>
    </source>
</reference>
<dbReference type="EMBL" id="VIAQ01000015">
    <property type="protein sequence ID" value="TQD24956.1"/>
    <property type="molecule type" value="Genomic_DNA"/>
</dbReference>
<protein>
    <submittedName>
        <fullName evidence="1">Uncharacterized protein</fullName>
    </submittedName>
</protein>
<proteinExistence type="predicted"/>
<dbReference type="AlphaFoldDB" id="A0A7Z8KP57"/>
<gene>
    <name evidence="1" type="ORF">FKV42_07760</name>
</gene>
<organism evidence="1 2">
    <name type="scientific">Methanolobus vulcani</name>
    <dbReference type="NCBI Taxonomy" id="38026"/>
    <lineage>
        <taxon>Archaea</taxon>
        <taxon>Methanobacteriati</taxon>
        <taxon>Methanobacteriota</taxon>
        <taxon>Stenosarchaea group</taxon>
        <taxon>Methanomicrobia</taxon>
        <taxon>Methanosarcinales</taxon>
        <taxon>Methanosarcinaceae</taxon>
        <taxon>Methanolobus</taxon>
    </lineage>
</organism>
<evidence type="ECO:0000313" key="2">
    <source>
        <dbReference type="Proteomes" id="UP000319335"/>
    </source>
</evidence>
<keyword evidence="2" id="KW-1185">Reference proteome</keyword>